<dbReference type="InterPro" id="IPR017896">
    <property type="entry name" value="4Fe4S_Fe-S-bd"/>
</dbReference>
<dbReference type="RefSeq" id="WP_171268826.1">
    <property type="nucleotide sequence ID" value="NZ_CP038444.1"/>
</dbReference>
<evidence type="ECO:0000259" key="1">
    <source>
        <dbReference type="PROSITE" id="PS51379"/>
    </source>
</evidence>
<feature type="domain" description="4Fe-4S ferredoxin-type" evidence="1">
    <location>
        <begin position="7"/>
        <end position="36"/>
    </location>
</feature>
<proteinExistence type="predicted"/>
<accession>A0AAE7AF79</accession>
<protein>
    <submittedName>
        <fullName evidence="2">4Fe-4S ferredoxin</fullName>
    </submittedName>
</protein>
<dbReference type="PANTHER" id="PTHR31332">
    <property type="entry name" value="7-HYDROXYMETHYL CHLOROPHYLL A REDUCTASE, CHLOROPLASTIC"/>
    <property type="match status" value="1"/>
</dbReference>
<dbReference type="EMBL" id="CP038444">
    <property type="protein sequence ID" value="QJT30065.1"/>
    <property type="molecule type" value="Genomic_DNA"/>
</dbReference>
<dbReference type="AlphaFoldDB" id="A0AAE7AF79"/>
<dbReference type="Gene3D" id="3.30.70.20">
    <property type="match status" value="1"/>
</dbReference>
<dbReference type="GO" id="GO:0052592">
    <property type="term" value="F:oxidoreductase activity, acting on CH or CH2 groups, with an iron-sulfur protein as acceptor"/>
    <property type="evidence" value="ECO:0007669"/>
    <property type="project" value="TreeGrafter"/>
</dbReference>
<reference evidence="2 3" key="1">
    <citation type="submission" date="2019-03" db="EMBL/GenBank/DDBJ databases">
        <title>Novel transposon Tn6433 accelerates the dissemination of tet(E) in Aeromonas from aerobic biofilm under oxytetracycline stress.</title>
        <authorList>
            <person name="Shi Y."/>
            <person name="Tian Z."/>
            <person name="Zhang Y."/>
            <person name="Zhang H."/>
            <person name="Yang M."/>
        </authorList>
    </citation>
    <scope>NUCLEOTIDE SEQUENCE [LARGE SCALE GENOMIC DNA]</scope>
    <source>
        <strain evidence="2 3">T5-8</strain>
    </source>
</reference>
<dbReference type="Proteomes" id="UP000502006">
    <property type="component" value="Chromosome"/>
</dbReference>
<evidence type="ECO:0000313" key="2">
    <source>
        <dbReference type="EMBL" id="QJT30065.1"/>
    </source>
</evidence>
<dbReference type="PANTHER" id="PTHR31332:SF0">
    <property type="entry name" value="7-HYDROXYMETHYL CHLOROPHYLL A REDUCTASE, CHLOROPLASTIC"/>
    <property type="match status" value="1"/>
</dbReference>
<dbReference type="InterPro" id="IPR007525">
    <property type="entry name" value="FrhB_FdhB_C"/>
</dbReference>
<name>A0AAE7AF79_AERME</name>
<evidence type="ECO:0000313" key="3">
    <source>
        <dbReference type="Proteomes" id="UP000502006"/>
    </source>
</evidence>
<dbReference type="Pfam" id="PF04432">
    <property type="entry name" value="FrhB_FdhB_C"/>
    <property type="match status" value="1"/>
</dbReference>
<gene>
    <name evidence="2" type="ORF">E4186_07575</name>
</gene>
<dbReference type="InterPro" id="IPR007516">
    <property type="entry name" value="Co_F420_Hydgase/DH_bsu_N"/>
</dbReference>
<organism evidence="2 3">
    <name type="scientific">Aeromonas media</name>
    <dbReference type="NCBI Taxonomy" id="651"/>
    <lineage>
        <taxon>Bacteria</taxon>
        <taxon>Pseudomonadati</taxon>
        <taxon>Pseudomonadota</taxon>
        <taxon>Gammaproteobacteria</taxon>
        <taxon>Aeromonadales</taxon>
        <taxon>Aeromonadaceae</taxon>
        <taxon>Aeromonas</taxon>
    </lineage>
</organism>
<dbReference type="SUPFAM" id="SSF54862">
    <property type="entry name" value="4Fe-4S ferredoxins"/>
    <property type="match status" value="1"/>
</dbReference>
<dbReference type="InterPro" id="IPR045220">
    <property type="entry name" value="FRHB/FDHB/HCAR-like"/>
</dbReference>
<dbReference type="Pfam" id="PF04422">
    <property type="entry name" value="FrhB_FdhB_N"/>
    <property type="match status" value="1"/>
</dbReference>
<dbReference type="PROSITE" id="PS51379">
    <property type="entry name" value="4FE4S_FER_2"/>
    <property type="match status" value="1"/>
</dbReference>
<sequence>MNGNSMIKAVVDNDMCIGCGMCAAQSKTDAIQMKMNQFGFYTANVSDTDTDTDTDTDKCNDDCIKVCPFNPKPDDKVKTENEIAELFLTQASNHHNKMGRYINTYAGYSVEHRLTSSSGGIATYTLTELMRRGEIQHVISVKAGPNTAHYQYTISSSIDELASAAKTKYYPVTLADALKDINKLDGKVAIVGVACFIKAIRLAQVYDPIFNDKVGFLIGIICGGVKSTFFAEYLASKAGAPVSGFTQPEFRIKDHSSTASDYSYGCLDKDDNQLTIKMRKVGDMWGTGLFKANACDYCDDVTTELADLSLGDAWLEPYSSDGRGTSVLVTRSNLAEDIIKAGIANGELVIDELPEERFLASQQGSFNHRHDGLAYRIKIGKTPLDAIPPKRFTDTSLSPLLKIIHRLRIATRKMSLLVWAGSKESHVFDHKMQRSLYWLKFFTRISHYQRAIIRRLKKVL</sequence>